<dbReference type="AlphaFoldDB" id="A0A4U1G0I6"/>
<keyword evidence="1" id="KW-0812">Transmembrane</keyword>
<keyword evidence="1" id="KW-0472">Membrane</keyword>
<feature type="transmembrane region" description="Helical" evidence="1">
    <location>
        <begin position="101"/>
        <end position="118"/>
    </location>
</feature>
<evidence type="ECO:0000256" key="1">
    <source>
        <dbReference type="SAM" id="Phobius"/>
    </source>
</evidence>
<name>A0A4U1G0I6_9SPHI</name>
<evidence type="ECO:0000313" key="3">
    <source>
        <dbReference type="Proteomes" id="UP000309594"/>
    </source>
</evidence>
<keyword evidence="1" id="KW-1133">Transmembrane helix</keyword>
<evidence type="ECO:0000313" key="2">
    <source>
        <dbReference type="EMBL" id="TKC56951.1"/>
    </source>
</evidence>
<dbReference type="EMBL" id="SWDX01000011">
    <property type="protein sequence ID" value="TKC56951.1"/>
    <property type="molecule type" value="Genomic_DNA"/>
</dbReference>
<gene>
    <name evidence="2" type="ORF">FBD94_22400</name>
</gene>
<sequence length="435" mass="50488">MMLDIYDINYEFCSEKLGNLNFPPDTLPKKGILLRILSLFKGIMKYNFRKDNGKLIEPNSTLFFVMAQNEINSVKPVITNVPNAVLFGLDNYKNGYPLGRIYFLSIFFIPVVFYRYFICSDLYHKRSYQYAFDGFCLAYASHIILKKYLNKIKPSAIIIANQLSCYHRCLAIVAKNLSINTIYIQHASVTENFSNLNVFSAALLEGEDSLVKYQRNGTINADLFLIGMPKFDQYFSMIKKNGKINSIGICTNGIDDLKSYDKLIEFFSLKLPNFKIILRPHPSDRRKEEWYQISRKYNCTFSDASKVESFKFFDDVNLIIAGDSNIHLEATLLNISCIYFDPLKSNVDWYGFALNKLVYYSTRIDEIHNHILRISDLSFNARQRAKYYVDTINTNFDGQSSKLAAKIIRKDFANIFFDIIIDDYGNKIYRIKQTK</sequence>
<dbReference type="SUPFAM" id="SSF53756">
    <property type="entry name" value="UDP-Glycosyltransferase/glycogen phosphorylase"/>
    <property type="match status" value="1"/>
</dbReference>
<dbReference type="RefSeq" id="WP_136881864.1">
    <property type="nucleotide sequence ID" value="NZ_SWDX01000011.1"/>
</dbReference>
<protein>
    <recommendedName>
        <fullName evidence="4">CDP-glycerol--glycerophosphate glycerophosphotransferase</fullName>
    </recommendedName>
</protein>
<reference evidence="2 3" key="1">
    <citation type="submission" date="2019-04" db="EMBL/GenBank/DDBJ databases">
        <title>Pedobacter sp. RP-1-16 sp. nov., isolated from Arctic soil.</title>
        <authorList>
            <person name="Dahal R.H."/>
            <person name="Kim D.-U."/>
        </authorList>
    </citation>
    <scope>NUCLEOTIDE SEQUENCE [LARGE SCALE GENOMIC DNA]</scope>
    <source>
        <strain evidence="2 3">RP-1-16</strain>
    </source>
</reference>
<evidence type="ECO:0008006" key="4">
    <source>
        <dbReference type="Google" id="ProtNLM"/>
    </source>
</evidence>
<dbReference type="Proteomes" id="UP000309594">
    <property type="component" value="Unassembled WGS sequence"/>
</dbReference>
<organism evidence="2 3">
    <name type="scientific">Pedobacter hiemivivus</name>
    <dbReference type="NCBI Taxonomy" id="2530454"/>
    <lineage>
        <taxon>Bacteria</taxon>
        <taxon>Pseudomonadati</taxon>
        <taxon>Bacteroidota</taxon>
        <taxon>Sphingobacteriia</taxon>
        <taxon>Sphingobacteriales</taxon>
        <taxon>Sphingobacteriaceae</taxon>
        <taxon>Pedobacter</taxon>
    </lineage>
</organism>
<proteinExistence type="predicted"/>
<comment type="caution">
    <text evidence="2">The sequence shown here is derived from an EMBL/GenBank/DDBJ whole genome shotgun (WGS) entry which is preliminary data.</text>
</comment>
<accession>A0A4U1G0I6</accession>